<keyword evidence="1" id="KW-0472">Membrane</keyword>
<proteinExistence type="predicted"/>
<comment type="caution">
    <text evidence="2">The sequence shown here is derived from an EMBL/GenBank/DDBJ whole genome shotgun (WGS) entry which is preliminary data.</text>
</comment>
<protein>
    <submittedName>
        <fullName evidence="2">Uncharacterized protein</fullName>
    </submittedName>
</protein>
<keyword evidence="1" id="KW-1133">Transmembrane helix</keyword>
<feature type="transmembrane region" description="Helical" evidence="1">
    <location>
        <begin position="45"/>
        <end position="65"/>
    </location>
</feature>
<keyword evidence="1" id="KW-0812">Transmembrane</keyword>
<evidence type="ECO:0000313" key="2">
    <source>
        <dbReference type="EMBL" id="TQM42229.1"/>
    </source>
</evidence>
<dbReference type="Proteomes" id="UP000320773">
    <property type="component" value="Unassembled WGS sequence"/>
</dbReference>
<evidence type="ECO:0000256" key="1">
    <source>
        <dbReference type="SAM" id="Phobius"/>
    </source>
</evidence>
<name>A0A543G808_9FLAO</name>
<feature type="transmembrane region" description="Helical" evidence="1">
    <location>
        <begin position="12"/>
        <end position="33"/>
    </location>
</feature>
<organism evidence="2 3">
    <name type="scientific">Flavobacterium branchiophilum</name>
    <dbReference type="NCBI Taxonomy" id="55197"/>
    <lineage>
        <taxon>Bacteria</taxon>
        <taxon>Pseudomonadati</taxon>
        <taxon>Bacteroidota</taxon>
        <taxon>Flavobacteriia</taxon>
        <taxon>Flavobacteriales</taxon>
        <taxon>Flavobacteriaceae</taxon>
        <taxon>Flavobacterium</taxon>
    </lineage>
</organism>
<dbReference type="RefSeq" id="WP_089080378.1">
    <property type="nucleotide sequence ID" value="NZ_VFPJ01000001.1"/>
</dbReference>
<dbReference type="AlphaFoldDB" id="A0A543G808"/>
<feature type="transmembrane region" description="Helical" evidence="1">
    <location>
        <begin position="77"/>
        <end position="99"/>
    </location>
</feature>
<evidence type="ECO:0000313" key="3">
    <source>
        <dbReference type="Proteomes" id="UP000320773"/>
    </source>
</evidence>
<reference evidence="2 3" key="1">
    <citation type="submission" date="2019-06" db="EMBL/GenBank/DDBJ databases">
        <title>Genomic Encyclopedia of Archaeal and Bacterial Type Strains, Phase II (KMG-II): from individual species to whole genera.</title>
        <authorList>
            <person name="Goeker M."/>
        </authorList>
    </citation>
    <scope>NUCLEOTIDE SEQUENCE [LARGE SCALE GENOMIC DNA]</scope>
    <source>
        <strain evidence="2 3">DSM 24789</strain>
    </source>
</reference>
<accession>A0A543G808</accession>
<gene>
    <name evidence="2" type="ORF">BC670_3269</name>
</gene>
<dbReference type="EMBL" id="VFPJ01000001">
    <property type="protein sequence ID" value="TQM42229.1"/>
    <property type="molecule type" value="Genomic_DNA"/>
</dbReference>
<sequence>MNFEKIDFIIRMTSVGIICLFGSIAFIFWLIGLEHNLVWNPKSCSYWALGLGIILISLGIGLLALYPTKTETFFPYFYTKILIRIPVYGIAGAGIFLFFRKLVHLK</sequence>